<evidence type="ECO:0000313" key="6">
    <source>
        <dbReference type="Proteomes" id="UP000731465"/>
    </source>
</evidence>
<dbReference type="EMBL" id="JAGFNY010000052">
    <property type="protein sequence ID" value="MBW7571092.1"/>
    <property type="molecule type" value="Genomic_DNA"/>
</dbReference>
<dbReference type="InterPro" id="IPR000595">
    <property type="entry name" value="cNMP-bd_dom"/>
</dbReference>
<evidence type="ECO:0000259" key="4">
    <source>
        <dbReference type="PROSITE" id="PS51371"/>
    </source>
</evidence>
<evidence type="ECO:0000256" key="2">
    <source>
        <dbReference type="PROSITE-ProRule" id="PRU00703"/>
    </source>
</evidence>
<keyword evidence="2" id="KW-0129">CBS domain</keyword>
<dbReference type="PANTHER" id="PTHR48108">
    <property type="entry name" value="CBS DOMAIN-CONTAINING PROTEIN CBSX2, CHLOROPLASTIC"/>
    <property type="match status" value="1"/>
</dbReference>
<dbReference type="RefSeq" id="WP_219938316.1">
    <property type="nucleotide sequence ID" value="NZ_JAGFNY010000052.1"/>
</dbReference>
<dbReference type="InterPro" id="IPR051462">
    <property type="entry name" value="CBS_domain-containing"/>
</dbReference>
<dbReference type="InterPro" id="IPR000644">
    <property type="entry name" value="CBS_dom"/>
</dbReference>
<dbReference type="PANTHER" id="PTHR48108:SF26">
    <property type="entry name" value="CBS DOMAIN-CONTAINING PROTEIN DDB_G0289609"/>
    <property type="match status" value="1"/>
</dbReference>
<keyword evidence="1" id="KW-0677">Repeat</keyword>
<dbReference type="InterPro" id="IPR018490">
    <property type="entry name" value="cNMP-bd_dom_sf"/>
</dbReference>
<dbReference type="Pfam" id="PF03445">
    <property type="entry name" value="DUF294"/>
    <property type="match status" value="1"/>
</dbReference>
<reference evidence="5 6" key="1">
    <citation type="submission" date="2021-03" db="EMBL/GenBank/DDBJ databases">
        <title>Succinivibrio sp. nov. isolated from feces of cow.</title>
        <authorList>
            <person name="Choi J.-Y."/>
        </authorList>
    </citation>
    <scope>NUCLEOTIDE SEQUENCE [LARGE SCALE GENOMIC DNA]</scope>
    <source>
        <strain evidence="5 6">AGMB01872</strain>
    </source>
</reference>
<dbReference type="SMART" id="SM00116">
    <property type="entry name" value="CBS"/>
    <property type="match status" value="2"/>
</dbReference>
<dbReference type="Pfam" id="PF10335">
    <property type="entry name" value="DUF294_C"/>
    <property type="match status" value="1"/>
</dbReference>
<dbReference type="InterPro" id="IPR018821">
    <property type="entry name" value="DUF294_put_nucleoTrafse_sb-bd"/>
</dbReference>
<protein>
    <submittedName>
        <fullName evidence="5">CBS domain-containing protein</fullName>
    </submittedName>
</protein>
<organism evidence="5 6">
    <name type="scientific">Succinivibrio faecicola</name>
    <dbReference type="NCBI Taxonomy" id="2820300"/>
    <lineage>
        <taxon>Bacteria</taxon>
        <taxon>Pseudomonadati</taxon>
        <taxon>Pseudomonadota</taxon>
        <taxon>Gammaproteobacteria</taxon>
        <taxon>Aeromonadales</taxon>
        <taxon>Succinivibrionaceae</taxon>
        <taxon>Succinivibrio</taxon>
    </lineage>
</organism>
<name>A0ABS7DIH6_9GAMM</name>
<sequence length="625" mass="70661">MDKSLLPNIYEFISQTYPFSQLNDLEKDATATKIEISYHAKDDCIENEDLAGAGLFMVRAGCVEERNKIDNSLRARLSVGDTFGFTQIDKEGESDYKVVFLENTLLYLIPKNVLQFLIAKNKSVGDYFNSKEWIRLSSSHNYADEMSGNENGSYHNKSIDSVCTHDLAVVTKDTSICHTAITLGEHNTDLAMVMENEKLLGIVTKSDITLKAVAKALDINMPISTIMTSNVMTIDADKSIYDALEIMVMYNIKNLPVLKNSKIYGSVSTTSLLQNTQLQAIYLCQRITRAKTVDKLVRLSEQKREIFETLVQMNVKPHTIQKVMSHIADTFCQALIKIAQNKIGEPPMPFAFVAAGSQARSEVQFLSDQDNCIITQSEPDENELAYFRELANFVNTNLDKCGYTLCDGNFMASNEKYLCSIDKWKEYYNDWILNTTQEAILASSVFLDMRAIYGNVGLVKELREHLVNKAKENSRFLATLVSISTNVAPPLGTFRQFVLMKDGNNNPYLNIKKQAINLIIELARIYGIAANCLSTDTYERLETAVKSDLLKEVDYKELAEAYTFLNHVRFNHQLRSLADGKELTNNINPEDLSQFERNHLRDAFRIIAKHQKAAQFRFAPGRGIL</sequence>
<dbReference type="InterPro" id="IPR014710">
    <property type="entry name" value="RmlC-like_jellyroll"/>
</dbReference>
<dbReference type="Gene3D" id="3.10.580.10">
    <property type="entry name" value="CBS-domain"/>
    <property type="match status" value="1"/>
</dbReference>
<evidence type="ECO:0000259" key="3">
    <source>
        <dbReference type="PROSITE" id="PS50042"/>
    </source>
</evidence>
<dbReference type="SUPFAM" id="SSF51206">
    <property type="entry name" value="cAMP-binding domain-like"/>
    <property type="match status" value="1"/>
</dbReference>
<evidence type="ECO:0000313" key="5">
    <source>
        <dbReference type="EMBL" id="MBW7571092.1"/>
    </source>
</evidence>
<proteinExistence type="predicted"/>
<evidence type="ECO:0000256" key="1">
    <source>
        <dbReference type="ARBA" id="ARBA00022737"/>
    </source>
</evidence>
<feature type="domain" description="CBS" evidence="4">
    <location>
        <begin position="227"/>
        <end position="283"/>
    </location>
</feature>
<dbReference type="PROSITE" id="PS50042">
    <property type="entry name" value="CNMP_BINDING_3"/>
    <property type="match status" value="1"/>
</dbReference>
<dbReference type="SUPFAM" id="SSF54631">
    <property type="entry name" value="CBS-domain pair"/>
    <property type="match status" value="1"/>
</dbReference>
<gene>
    <name evidence="5" type="ORF">J5V48_09320</name>
</gene>
<accession>A0ABS7DIH6</accession>
<dbReference type="Gene3D" id="2.60.120.10">
    <property type="entry name" value="Jelly Rolls"/>
    <property type="match status" value="1"/>
</dbReference>
<dbReference type="InterPro" id="IPR046342">
    <property type="entry name" value="CBS_dom_sf"/>
</dbReference>
<feature type="domain" description="Cyclic nucleotide-binding" evidence="3">
    <location>
        <begin position="18"/>
        <end position="84"/>
    </location>
</feature>
<dbReference type="PROSITE" id="PS51371">
    <property type="entry name" value="CBS"/>
    <property type="match status" value="1"/>
</dbReference>
<dbReference type="CDD" id="cd05401">
    <property type="entry name" value="NT_GlnE_GlnD_like"/>
    <property type="match status" value="1"/>
</dbReference>
<dbReference type="Pfam" id="PF00571">
    <property type="entry name" value="CBS"/>
    <property type="match status" value="2"/>
</dbReference>
<dbReference type="InterPro" id="IPR005105">
    <property type="entry name" value="GlnD_Uridyltrans_N"/>
</dbReference>
<keyword evidence="6" id="KW-1185">Reference proteome</keyword>
<comment type="caution">
    <text evidence="5">The sequence shown here is derived from an EMBL/GenBank/DDBJ whole genome shotgun (WGS) entry which is preliminary data.</text>
</comment>
<dbReference type="Proteomes" id="UP000731465">
    <property type="component" value="Unassembled WGS sequence"/>
</dbReference>